<accession>A0A7S0MUS6</accession>
<feature type="binding site" evidence="4">
    <location>
        <position position="437"/>
    </location>
    <ligand>
        <name>AMP</name>
        <dbReference type="ChEBI" id="CHEBI:456215"/>
    </ligand>
</feature>
<feature type="domain" description="PDEase" evidence="8">
    <location>
        <begin position="199"/>
        <end position="534"/>
    </location>
</feature>
<dbReference type="SUPFAM" id="SSF109604">
    <property type="entry name" value="HD-domain/PDEase-like"/>
    <property type="match status" value="1"/>
</dbReference>
<dbReference type="PANTHER" id="PTHR11347">
    <property type="entry name" value="CYCLIC NUCLEOTIDE PHOSPHODIESTERASE"/>
    <property type="match status" value="1"/>
</dbReference>
<feature type="binding site" evidence="5">
    <location>
        <position position="323"/>
    </location>
    <ligand>
        <name>Zn(2+)</name>
        <dbReference type="ChEBI" id="CHEBI:29105"/>
        <label>2</label>
    </ligand>
</feature>
<keyword evidence="7" id="KW-0812">Transmembrane</keyword>
<comment type="similarity">
    <text evidence="6">Belongs to the cyclic nucleotide phosphodiesterase family.</text>
</comment>
<keyword evidence="7" id="KW-1133">Transmembrane helix</keyword>
<keyword evidence="2 6" id="KW-0378">Hydrolase</keyword>
<dbReference type="GO" id="GO:0004114">
    <property type="term" value="F:3',5'-cyclic-nucleotide phosphodiesterase activity"/>
    <property type="evidence" value="ECO:0007669"/>
    <property type="project" value="InterPro"/>
</dbReference>
<dbReference type="Gene3D" id="1.10.1300.10">
    <property type="entry name" value="3'5'-cyclic nucleotide phosphodiesterase, catalytic domain"/>
    <property type="match status" value="1"/>
</dbReference>
<dbReference type="InterPro" id="IPR036971">
    <property type="entry name" value="PDEase_catalytic_dom_sf"/>
</dbReference>
<evidence type="ECO:0000256" key="1">
    <source>
        <dbReference type="ARBA" id="ARBA00022723"/>
    </source>
</evidence>
<sequence length="731" mass="82314">MASGDTQWFVLWIFLLILAVGMIVCVLIFLGKFLHYTLRKPRRRPVEDELDSPMSKMLLFLDKHESACPPVFSWWERQQEARRLKESLMQVVLNPSKILAPENLEEQLRERYPLLPENEIVQFLLKCNNNGVVNHEELSRSEAARSSIRSSTGEAQPFSAALRRPSSGRFSFTSLDIEHNIKHTNSIHSDIEHKIKRVVSIYPQGNPKCTIQWHKMTRSFFIDFSITADHPTNVLVITTMVVLYRFNLFNLLNLDELQMKGFLVKIEEGYETNPYHSAVHAADVTARLAGILQASGIAAHLIQQGELGAVKLLAAVLAGAIHDYEHPGNTNQYAVAMGLEKAKIYNDKSVYENWSLYRALAFLDSKKYPFKDWPYKAELRTLVISNVLVTDMGHHFETVATAKSLLMLMKDEGGLDQSKLDQRQMDTVLQMALKVADLGHTATPIDQHVRWVERLQQEFYNQGDLERANGMPVSPLMDRTNNNGPCKGINQVGFFEVIVIPLYEFWVELFPGCRSLLDQLTTNLRFWHNNPGVPPSVDVLLNPLAHSPLVPDLREVQGLEHAAVSKPSARSPLSSSVELTQQEVHQNNPADAVAAAVASTYPMGKLSPEHEKTRSLEPETFFNLMQKSIAAYQSRDDTALDPPPQLEPLHISVQRSKSTTVIPHKQRSMSSSTSINRMDGRIDTIREDPLAADLSDPLGDRKGVDDFVQIARARLASQHEVPSNGPAYNTV</sequence>
<dbReference type="PROSITE" id="PS00126">
    <property type="entry name" value="PDEASE_I_1"/>
    <property type="match status" value="1"/>
</dbReference>
<proteinExistence type="inferred from homology"/>
<evidence type="ECO:0000256" key="2">
    <source>
        <dbReference type="ARBA" id="ARBA00022801"/>
    </source>
</evidence>
<keyword evidence="1 5" id="KW-0479">Metal-binding</keyword>
<feature type="binding site" evidence="5">
    <location>
        <position position="280"/>
    </location>
    <ligand>
        <name>Zn(2+)</name>
        <dbReference type="ChEBI" id="CHEBI:29105"/>
        <label>1</label>
    </ligand>
</feature>
<evidence type="ECO:0000256" key="3">
    <source>
        <dbReference type="PIRSR" id="PIRSR623088-1"/>
    </source>
</evidence>
<dbReference type="AlphaFoldDB" id="A0A7S0MUS6"/>
<dbReference type="InterPro" id="IPR023174">
    <property type="entry name" value="PDEase_CS"/>
</dbReference>
<protein>
    <recommendedName>
        <fullName evidence="6">Phosphodiesterase</fullName>
        <ecNumber evidence="6">3.1.4.-</ecNumber>
    </recommendedName>
</protein>
<organism evidence="9">
    <name type="scientific">Pyramimonas obovata</name>
    <dbReference type="NCBI Taxonomy" id="1411642"/>
    <lineage>
        <taxon>Eukaryota</taxon>
        <taxon>Viridiplantae</taxon>
        <taxon>Chlorophyta</taxon>
        <taxon>Pyramimonadophyceae</taxon>
        <taxon>Pyramimonadales</taxon>
        <taxon>Pyramimonadaceae</taxon>
        <taxon>Pyramimonas</taxon>
        <taxon>Pyramimonas incertae sedis</taxon>
    </lineage>
</organism>
<dbReference type="EMBL" id="HBFA01004379">
    <property type="protein sequence ID" value="CAD8651891.1"/>
    <property type="molecule type" value="Transcribed_RNA"/>
</dbReference>
<evidence type="ECO:0000313" key="9">
    <source>
        <dbReference type="EMBL" id="CAD8651891.1"/>
    </source>
</evidence>
<feature type="active site" description="Proton donor" evidence="3">
    <location>
        <position position="276"/>
    </location>
</feature>
<evidence type="ECO:0000259" key="8">
    <source>
        <dbReference type="PROSITE" id="PS51845"/>
    </source>
</evidence>
<comment type="cofactor">
    <cofactor evidence="6">
        <name>a divalent metal cation</name>
        <dbReference type="ChEBI" id="CHEBI:60240"/>
    </cofactor>
    <text evidence="6">Binds 2 divalent metal cations per subunit. Site 1 may preferentially bind zinc ions, while site 2 has a preference for magnesium and/or manganese ions.</text>
</comment>
<dbReference type="GO" id="GO:0007165">
    <property type="term" value="P:signal transduction"/>
    <property type="evidence" value="ECO:0007669"/>
    <property type="project" value="InterPro"/>
</dbReference>
<evidence type="ECO:0000256" key="7">
    <source>
        <dbReference type="SAM" id="Phobius"/>
    </source>
</evidence>
<feature type="binding site" evidence="5">
    <location>
        <position position="323"/>
    </location>
    <ligand>
        <name>Zn(2+)</name>
        <dbReference type="ChEBI" id="CHEBI:29105"/>
        <label>1</label>
    </ligand>
</feature>
<feature type="binding site" evidence="4">
    <location>
        <position position="491"/>
    </location>
    <ligand>
        <name>AMP</name>
        <dbReference type="ChEBI" id="CHEBI:456215"/>
    </ligand>
</feature>
<gene>
    <name evidence="9" type="ORF">POBO1169_LOCUS2209</name>
</gene>
<feature type="binding site" evidence="4">
    <location>
        <position position="323"/>
    </location>
    <ligand>
        <name>AMP</name>
        <dbReference type="ChEBI" id="CHEBI:456215"/>
    </ligand>
</feature>
<feature type="binding site" evidence="5">
    <location>
        <position position="322"/>
    </location>
    <ligand>
        <name>Zn(2+)</name>
        <dbReference type="ChEBI" id="CHEBI:29105"/>
        <label>1</label>
    </ligand>
</feature>
<feature type="binding site" evidence="5">
    <location>
        <position position="437"/>
    </location>
    <ligand>
        <name>Zn(2+)</name>
        <dbReference type="ChEBI" id="CHEBI:29105"/>
        <label>1</label>
    </ligand>
</feature>
<dbReference type="EC" id="3.1.4.-" evidence="6"/>
<evidence type="ECO:0000256" key="4">
    <source>
        <dbReference type="PIRSR" id="PIRSR623088-2"/>
    </source>
</evidence>
<evidence type="ECO:0000256" key="5">
    <source>
        <dbReference type="PIRSR" id="PIRSR623088-3"/>
    </source>
</evidence>
<feature type="transmembrane region" description="Helical" evidence="7">
    <location>
        <begin position="12"/>
        <end position="34"/>
    </location>
</feature>
<dbReference type="Pfam" id="PF00233">
    <property type="entry name" value="PDEase_I"/>
    <property type="match status" value="1"/>
</dbReference>
<dbReference type="PROSITE" id="PS51845">
    <property type="entry name" value="PDEASE_I_2"/>
    <property type="match status" value="1"/>
</dbReference>
<evidence type="ECO:0000256" key="6">
    <source>
        <dbReference type="RuleBase" id="RU363067"/>
    </source>
</evidence>
<dbReference type="InterPro" id="IPR002073">
    <property type="entry name" value="PDEase_catalytic_dom"/>
</dbReference>
<dbReference type="PRINTS" id="PR00387">
    <property type="entry name" value="PDIESTERASE1"/>
</dbReference>
<feature type="binding site" evidence="4">
    <location>
        <begin position="276"/>
        <end position="280"/>
    </location>
    <ligand>
        <name>AMP</name>
        <dbReference type="ChEBI" id="CHEBI:456215"/>
    </ligand>
</feature>
<keyword evidence="7" id="KW-0472">Membrane</keyword>
<dbReference type="InterPro" id="IPR023088">
    <property type="entry name" value="PDEase"/>
</dbReference>
<dbReference type="GO" id="GO:0046872">
    <property type="term" value="F:metal ion binding"/>
    <property type="evidence" value="ECO:0007669"/>
    <property type="project" value="UniProtKB-KW"/>
</dbReference>
<reference evidence="9" key="1">
    <citation type="submission" date="2021-01" db="EMBL/GenBank/DDBJ databases">
        <authorList>
            <person name="Corre E."/>
            <person name="Pelletier E."/>
            <person name="Niang G."/>
            <person name="Scheremetjew M."/>
            <person name="Finn R."/>
            <person name="Kale V."/>
            <person name="Holt S."/>
            <person name="Cochrane G."/>
            <person name="Meng A."/>
            <person name="Brown T."/>
            <person name="Cohen L."/>
        </authorList>
    </citation>
    <scope>NUCLEOTIDE SEQUENCE</scope>
    <source>
        <strain evidence="9">CCMP722</strain>
    </source>
</reference>
<name>A0A7S0MUS6_9CHLO</name>